<comment type="caution">
    <text evidence="1">The sequence shown here is derived from an EMBL/GenBank/DDBJ whole genome shotgun (WGS) entry which is preliminary data.</text>
</comment>
<accession>A0AA36UV11</accession>
<sequence length="75" mass="8308">MQYVAIRLFGDGAMKRHKHTQEPETTVLGDFDSLDDAVNQACEQLNCNHVRRGVLSEGEGLGGFIVVDAQEFTEI</sequence>
<gene>
    <name evidence="1" type="ORF">GHY86_15815</name>
</gene>
<name>A0AA36UV11_VIBAL</name>
<reference evidence="1" key="1">
    <citation type="submission" date="2019-11" db="EMBL/GenBank/DDBJ databases">
        <authorList>
            <consortium name="PulseNet: The National Subtyping Network for Foodborne Disease Surveillance"/>
            <person name="Tarr C.L."/>
            <person name="Trees E."/>
            <person name="Katz L.S."/>
            <person name="Carleton-Romer H.A."/>
            <person name="Stroika S."/>
            <person name="Kucerova Z."/>
            <person name="Roache K.F."/>
            <person name="Sabol A.L."/>
            <person name="Besser J."/>
            <person name="Gerner-Smidt P."/>
        </authorList>
    </citation>
    <scope>NUCLEOTIDE SEQUENCE</scope>
    <source>
        <strain evidence="1">PNUSAV001129</strain>
    </source>
</reference>
<dbReference type="RefSeq" id="WP_140315745.1">
    <property type="nucleotide sequence ID" value="NZ_JAEOBA010000002.1"/>
</dbReference>
<dbReference type="Proteomes" id="UP000714625">
    <property type="component" value="Unassembled WGS sequence"/>
</dbReference>
<dbReference type="AlphaFoldDB" id="A0AA36UV11"/>
<evidence type="ECO:0000313" key="2">
    <source>
        <dbReference type="Proteomes" id="UP000714625"/>
    </source>
</evidence>
<organism evidence="1 2">
    <name type="scientific">Vibrio alginolyticus</name>
    <dbReference type="NCBI Taxonomy" id="663"/>
    <lineage>
        <taxon>Bacteria</taxon>
        <taxon>Pseudomonadati</taxon>
        <taxon>Pseudomonadota</taxon>
        <taxon>Gammaproteobacteria</taxon>
        <taxon>Vibrionales</taxon>
        <taxon>Vibrionaceae</taxon>
        <taxon>Vibrio</taxon>
    </lineage>
</organism>
<protein>
    <submittedName>
        <fullName evidence="1">Uncharacterized protein</fullName>
    </submittedName>
</protein>
<evidence type="ECO:0000313" key="1">
    <source>
        <dbReference type="EMBL" id="EGQ9136600.1"/>
    </source>
</evidence>
<dbReference type="EMBL" id="AAXMUW010000033">
    <property type="protein sequence ID" value="EGQ9136600.1"/>
    <property type="molecule type" value="Genomic_DNA"/>
</dbReference>
<proteinExistence type="predicted"/>